<accession>A0A1L9S6T0</accession>
<dbReference type="AlphaFoldDB" id="A0A1L9S6T0"/>
<name>A0A1L9S6T0_9EURO</name>
<dbReference type="GeneID" id="34610644"/>
<dbReference type="Proteomes" id="UP000184188">
    <property type="component" value="Unassembled WGS sequence"/>
</dbReference>
<evidence type="ECO:0000313" key="2">
    <source>
        <dbReference type="Proteomes" id="UP000184188"/>
    </source>
</evidence>
<gene>
    <name evidence="1" type="ORF">ASPZODRAFT_136958</name>
</gene>
<keyword evidence="2" id="KW-1185">Reference proteome</keyword>
<dbReference type="RefSeq" id="XP_022577335.1">
    <property type="nucleotide sequence ID" value="XM_022724179.1"/>
</dbReference>
<evidence type="ECO:0000313" key="1">
    <source>
        <dbReference type="EMBL" id="OJJ42825.1"/>
    </source>
</evidence>
<dbReference type="VEuPathDB" id="FungiDB:ASPZODRAFT_136958"/>
<reference evidence="2" key="1">
    <citation type="journal article" date="2017" name="Genome Biol.">
        <title>Comparative genomics reveals high biological diversity and specific adaptations in the industrially and medically important fungal genus Aspergillus.</title>
        <authorList>
            <person name="de Vries R.P."/>
            <person name="Riley R."/>
            <person name="Wiebenga A."/>
            <person name="Aguilar-Osorio G."/>
            <person name="Amillis S."/>
            <person name="Uchima C.A."/>
            <person name="Anderluh G."/>
            <person name="Asadollahi M."/>
            <person name="Askin M."/>
            <person name="Barry K."/>
            <person name="Battaglia E."/>
            <person name="Bayram O."/>
            <person name="Benocci T."/>
            <person name="Braus-Stromeyer S.A."/>
            <person name="Caldana C."/>
            <person name="Canovas D."/>
            <person name="Cerqueira G.C."/>
            <person name="Chen F."/>
            <person name="Chen W."/>
            <person name="Choi C."/>
            <person name="Clum A."/>
            <person name="Dos Santos R.A."/>
            <person name="Damasio A.R."/>
            <person name="Diallinas G."/>
            <person name="Emri T."/>
            <person name="Fekete E."/>
            <person name="Flipphi M."/>
            <person name="Freyberg S."/>
            <person name="Gallo A."/>
            <person name="Gournas C."/>
            <person name="Habgood R."/>
            <person name="Hainaut M."/>
            <person name="Harispe M.L."/>
            <person name="Henrissat B."/>
            <person name="Hilden K.S."/>
            <person name="Hope R."/>
            <person name="Hossain A."/>
            <person name="Karabika E."/>
            <person name="Karaffa L."/>
            <person name="Karanyi Z."/>
            <person name="Krasevec N."/>
            <person name="Kuo A."/>
            <person name="Kusch H."/>
            <person name="LaButti K."/>
            <person name="Lagendijk E.L."/>
            <person name="Lapidus A."/>
            <person name="Levasseur A."/>
            <person name="Lindquist E."/>
            <person name="Lipzen A."/>
            <person name="Logrieco A.F."/>
            <person name="MacCabe A."/>
            <person name="Maekelae M.R."/>
            <person name="Malavazi I."/>
            <person name="Melin P."/>
            <person name="Meyer V."/>
            <person name="Mielnichuk N."/>
            <person name="Miskei M."/>
            <person name="Molnar A.P."/>
            <person name="Mule G."/>
            <person name="Ngan C.Y."/>
            <person name="Orejas M."/>
            <person name="Orosz E."/>
            <person name="Ouedraogo J.P."/>
            <person name="Overkamp K.M."/>
            <person name="Park H.-S."/>
            <person name="Perrone G."/>
            <person name="Piumi F."/>
            <person name="Punt P.J."/>
            <person name="Ram A.F."/>
            <person name="Ramon A."/>
            <person name="Rauscher S."/>
            <person name="Record E."/>
            <person name="Riano-Pachon D.M."/>
            <person name="Robert V."/>
            <person name="Roehrig J."/>
            <person name="Ruller R."/>
            <person name="Salamov A."/>
            <person name="Salih N.S."/>
            <person name="Samson R.A."/>
            <person name="Sandor E."/>
            <person name="Sanguinetti M."/>
            <person name="Schuetze T."/>
            <person name="Sepcic K."/>
            <person name="Shelest E."/>
            <person name="Sherlock G."/>
            <person name="Sophianopoulou V."/>
            <person name="Squina F.M."/>
            <person name="Sun H."/>
            <person name="Susca A."/>
            <person name="Todd R.B."/>
            <person name="Tsang A."/>
            <person name="Unkles S.E."/>
            <person name="van de Wiele N."/>
            <person name="van Rossen-Uffink D."/>
            <person name="Oliveira J.V."/>
            <person name="Vesth T.C."/>
            <person name="Visser J."/>
            <person name="Yu J.-H."/>
            <person name="Zhou M."/>
            <person name="Andersen M.R."/>
            <person name="Archer D.B."/>
            <person name="Baker S.E."/>
            <person name="Benoit I."/>
            <person name="Brakhage A.A."/>
            <person name="Braus G.H."/>
            <person name="Fischer R."/>
            <person name="Frisvad J.C."/>
            <person name="Goldman G.H."/>
            <person name="Houbraken J."/>
            <person name="Oakley B."/>
            <person name="Pocsi I."/>
            <person name="Scazzocchio C."/>
            <person name="Seiboth B."/>
            <person name="vanKuyk P.A."/>
            <person name="Wortman J."/>
            <person name="Dyer P.S."/>
            <person name="Grigoriev I.V."/>
        </authorList>
    </citation>
    <scope>NUCLEOTIDE SEQUENCE [LARGE SCALE GENOMIC DNA]</scope>
    <source>
        <strain evidence="2">CBS 506.65</strain>
    </source>
</reference>
<proteinExistence type="predicted"/>
<protein>
    <submittedName>
        <fullName evidence="1">Uncharacterized protein</fullName>
    </submittedName>
</protein>
<dbReference type="EMBL" id="KV878356">
    <property type="protein sequence ID" value="OJJ42825.1"/>
    <property type="molecule type" value="Genomic_DNA"/>
</dbReference>
<dbReference type="OrthoDB" id="4510241at2759"/>
<sequence length="113" mass="12675">MDLTSVRNMLVAFGEFLPVPFWLSHLPADLFEAHDRAVTAPETIDWPLLTMMVCGKSVLGDSVGMWNRSRILSVLYKSDGSFYSAFSKSFKIVISSFFQPSKNSTFVATICLR</sequence>
<organism evidence="1 2">
    <name type="scientific">Penicilliopsis zonata CBS 506.65</name>
    <dbReference type="NCBI Taxonomy" id="1073090"/>
    <lineage>
        <taxon>Eukaryota</taxon>
        <taxon>Fungi</taxon>
        <taxon>Dikarya</taxon>
        <taxon>Ascomycota</taxon>
        <taxon>Pezizomycotina</taxon>
        <taxon>Eurotiomycetes</taxon>
        <taxon>Eurotiomycetidae</taxon>
        <taxon>Eurotiales</taxon>
        <taxon>Aspergillaceae</taxon>
        <taxon>Penicilliopsis</taxon>
    </lineage>
</organism>